<feature type="domain" description="MaoC-like" evidence="2">
    <location>
        <begin position="13"/>
        <end position="119"/>
    </location>
</feature>
<name>A0A1H5A5V5_RHOJO</name>
<dbReference type="InterPro" id="IPR039375">
    <property type="entry name" value="NodN-like"/>
</dbReference>
<organism evidence="3 4">
    <name type="scientific">Rhodococcus jostii</name>
    <dbReference type="NCBI Taxonomy" id="132919"/>
    <lineage>
        <taxon>Bacteria</taxon>
        <taxon>Bacillati</taxon>
        <taxon>Actinomycetota</taxon>
        <taxon>Actinomycetes</taxon>
        <taxon>Mycobacteriales</taxon>
        <taxon>Nocardiaceae</taxon>
        <taxon>Rhodococcus</taxon>
    </lineage>
</organism>
<dbReference type="PANTHER" id="PTHR42993">
    <property type="entry name" value="MAOC-LIKE DEHYDRATASE DOMAIN-CONTAINING PROTEIN"/>
    <property type="match status" value="1"/>
</dbReference>
<dbReference type="InterPro" id="IPR029069">
    <property type="entry name" value="HotDog_dom_sf"/>
</dbReference>
<comment type="similarity">
    <text evidence="1">Belongs to the enoyl-CoA hydratase/isomerase family.</text>
</comment>
<dbReference type="OrthoDB" id="9801735at2"/>
<dbReference type="RefSeq" id="WP_073366598.1">
    <property type="nucleotide sequence ID" value="NZ_FNTL01000004.1"/>
</dbReference>
<reference evidence="4" key="1">
    <citation type="submission" date="2016-10" db="EMBL/GenBank/DDBJ databases">
        <authorList>
            <person name="Varghese N."/>
        </authorList>
    </citation>
    <scope>NUCLEOTIDE SEQUENCE [LARGE SCALE GENOMIC DNA]</scope>
    <source>
        <strain evidence="4">DSM 44719</strain>
    </source>
</reference>
<dbReference type="Gene3D" id="3.10.129.10">
    <property type="entry name" value="Hotdog Thioesterase"/>
    <property type="match status" value="1"/>
</dbReference>
<evidence type="ECO:0000259" key="2">
    <source>
        <dbReference type="Pfam" id="PF01575"/>
    </source>
</evidence>
<dbReference type="InterPro" id="IPR002539">
    <property type="entry name" value="MaoC-like_dom"/>
</dbReference>
<gene>
    <name evidence="3" type="ORF">SAMN04490220_4329</name>
</gene>
<protein>
    <submittedName>
        <fullName evidence="3">Acyl dehydratase</fullName>
    </submittedName>
</protein>
<dbReference type="PANTHER" id="PTHR42993:SF1">
    <property type="entry name" value="MAOC-LIKE DEHYDRATASE DOMAIN-CONTAINING PROTEIN"/>
    <property type="match status" value="1"/>
</dbReference>
<evidence type="ECO:0000256" key="1">
    <source>
        <dbReference type="ARBA" id="ARBA00005254"/>
    </source>
</evidence>
<sequence>MLKLNGIDELIARVGTDLGTTDWYDVSQARITAFAQGTEDFESIHLDPDRGREAGFGGTIAHGLYTLSLGPKFLYEIFEMTGHSLGLNYGFDTVRFLSPVRVGSRIRMTARLIDTRPIENGYRFTIRQIFQIEGPDKAACVADSVVAYFH</sequence>
<accession>A0A1H5A5V5</accession>
<evidence type="ECO:0000313" key="3">
    <source>
        <dbReference type="EMBL" id="SED37846.1"/>
    </source>
</evidence>
<dbReference type="AlphaFoldDB" id="A0A1H5A5V5"/>
<dbReference type="EMBL" id="FNTL01000004">
    <property type="protein sequence ID" value="SED37846.1"/>
    <property type="molecule type" value="Genomic_DNA"/>
</dbReference>
<dbReference type="Pfam" id="PF01575">
    <property type="entry name" value="MaoC_dehydratas"/>
    <property type="match status" value="1"/>
</dbReference>
<dbReference type="SUPFAM" id="SSF54637">
    <property type="entry name" value="Thioesterase/thiol ester dehydrase-isomerase"/>
    <property type="match status" value="1"/>
</dbReference>
<evidence type="ECO:0000313" key="4">
    <source>
        <dbReference type="Proteomes" id="UP000183407"/>
    </source>
</evidence>
<dbReference type="CDD" id="cd03450">
    <property type="entry name" value="NodN"/>
    <property type="match status" value="1"/>
</dbReference>
<proteinExistence type="inferred from homology"/>
<dbReference type="Proteomes" id="UP000183407">
    <property type="component" value="Unassembled WGS sequence"/>
</dbReference>